<dbReference type="GO" id="GO:0005930">
    <property type="term" value="C:axoneme"/>
    <property type="evidence" value="ECO:0007669"/>
    <property type="project" value="InterPro"/>
</dbReference>
<gene>
    <name evidence="7" type="primary">CCDC39</name>
    <name evidence="7" type="ORF">Bhyg_14570</name>
</gene>
<evidence type="ECO:0000256" key="3">
    <source>
        <dbReference type="ARBA" id="ARBA00023054"/>
    </source>
</evidence>
<dbReference type="PANTHER" id="PTHR18962:SF0">
    <property type="entry name" value="COILED-COIL DOMAIN-CONTAINING PROTEIN 39"/>
    <property type="match status" value="1"/>
</dbReference>
<dbReference type="GO" id="GO:0036159">
    <property type="term" value="P:inner dynein arm assembly"/>
    <property type="evidence" value="ECO:0007669"/>
    <property type="project" value="InterPro"/>
</dbReference>
<evidence type="ECO:0000313" key="7">
    <source>
        <dbReference type="EMBL" id="KAJ6635984.1"/>
    </source>
</evidence>
<dbReference type="InterPro" id="IPR033290">
    <property type="entry name" value="CCDC39"/>
</dbReference>
<comment type="caution">
    <text evidence="7">The sequence shown here is derived from an EMBL/GenBank/DDBJ whole genome shotgun (WGS) entry which is preliminary data.</text>
</comment>
<dbReference type="Proteomes" id="UP001151699">
    <property type="component" value="Chromosome C"/>
</dbReference>
<dbReference type="GO" id="GO:0060287">
    <property type="term" value="P:epithelial cilium movement involved in determination of left/right asymmetry"/>
    <property type="evidence" value="ECO:0007669"/>
    <property type="project" value="TreeGrafter"/>
</dbReference>
<feature type="region of interest" description="Disordered" evidence="6">
    <location>
        <begin position="874"/>
        <end position="955"/>
    </location>
</feature>
<comment type="function">
    <text evidence="4">Required for assembly of dynein regulatory complex (DRC) and inner dynein arm (IDA) complexes, which are responsible for ciliary beat regulation, thereby playing a central role in motility in cilia and flagella. Probably acts together with CCDC40 to form a molecular ruler that determines the 96 nanometer (nm) repeat length and arrangements of components in cilia and flagella. Not required for outer dynein arm complexes assembly.</text>
</comment>
<proteinExistence type="inferred from homology"/>
<evidence type="ECO:0000256" key="1">
    <source>
        <dbReference type="ARBA" id="ARBA00005805"/>
    </source>
</evidence>
<feature type="coiled-coil region" evidence="5">
    <location>
        <begin position="605"/>
        <end position="632"/>
    </location>
</feature>
<feature type="compositionally biased region" description="Low complexity" evidence="6">
    <location>
        <begin position="902"/>
        <end position="924"/>
    </location>
</feature>
<name>A0A9Q0MS31_9DIPT</name>
<evidence type="ECO:0000256" key="2">
    <source>
        <dbReference type="ARBA" id="ARBA00016725"/>
    </source>
</evidence>
<comment type="similarity">
    <text evidence="1">Belongs to the CCDC39 family.</text>
</comment>
<evidence type="ECO:0000256" key="4">
    <source>
        <dbReference type="ARBA" id="ARBA00045182"/>
    </source>
</evidence>
<feature type="coiled-coil region" evidence="5">
    <location>
        <begin position="106"/>
        <end position="133"/>
    </location>
</feature>
<dbReference type="AlphaFoldDB" id="A0A9Q0MS31"/>
<keyword evidence="8" id="KW-1185">Reference proteome</keyword>
<dbReference type="Gene3D" id="1.20.1170.10">
    <property type="match status" value="1"/>
</dbReference>
<feature type="coiled-coil region" evidence="5">
    <location>
        <begin position="724"/>
        <end position="751"/>
    </location>
</feature>
<dbReference type="PANTHER" id="PTHR18962">
    <property type="entry name" value="COILED-COIL DOMAIN-CONTAINING PROTEIN 39"/>
    <property type="match status" value="1"/>
</dbReference>
<evidence type="ECO:0000313" key="8">
    <source>
        <dbReference type="Proteomes" id="UP001151699"/>
    </source>
</evidence>
<evidence type="ECO:0000256" key="5">
    <source>
        <dbReference type="SAM" id="Coils"/>
    </source>
</evidence>
<feature type="coiled-coil region" evidence="5">
    <location>
        <begin position="489"/>
        <end position="551"/>
    </location>
</feature>
<dbReference type="GO" id="GO:0060285">
    <property type="term" value="P:cilium-dependent cell motility"/>
    <property type="evidence" value="ECO:0007669"/>
    <property type="project" value="TreeGrafter"/>
</dbReference>
<dbReference type="OrthoDB" id="420518at2759"/>
<feature type="coiled-coil region" evidence="5">
    <location>
        <begin position="787"/>
        <end position="814"/>
    </location>
</feature>
<evidence type="ECO:0000256" key="6">
    <source>
        <dbReference type="SAM" id="MobiDB-lite"/>
    </source>
</evidence>
<reference evidence="7" key="1">
    <citation type="submission" date="2022-07" db="EMBL/GenBank/DDBJ databases">
        <authorList>
            <person name="Trinca V."/>
            <person name="Uliana J.V.C."/>
            <person name="Torres T.T."/>
            <person name="Ward R.J."/>
            <person name="Monesi N."/>
        </authorList>
    </citation>
    <scope>NUCLEOTIDE SEQUENCE</scope>
    <source>
        <strain evidence="7">HSMRA1968</strain>
        <tissue evidence="7">Whole embryos</tissue>
    </source>
</reference>
<protein>
    <recommendedName>
        <fullName evidence="2">Coiled-coil domain-containing protein 39</fullName>
    </recommendedName>
</protein>
<organism evidence="7 8">
    <name type="scientific">Pseudolycoriella hygida</name>
    <dbReference type="NCBI Taxonomy" id="35572"/>
    <lineage>
        <taxon>Eukaryota</taxon>
        <taxon>Metazoa</taxon>
        <taxon>Ecdysozoa</taxon>
        <taxon>Arthropoda</taxon>
        <taxon>Hexapoda</taxon>
        <taxon>Insecta</taxon>
        <taxon>Pterygota</taxon>
        <taxon>Neoptera</taxon>
        <taxon>Endopterygota</taxon>
        <taxon>Diptera</taxon>
        <taxon>Nematocera</taxon>
        <taxon>Sciaroidea</taxon>
        <taxon>Sciaridae</taxon>
        <taxon>Pseudolycoriella</taxon>
    </lineage>
</organism>
<accession>A0A9Q0MS31</accession>
<sequence length="955" mass="111304">MADQRQIAQLMESMNWTDGSFVPIANDENKLLMEQMEILSKEKTRKIQSEQQFNDRLQRLTKNVTNTRHSIQENSKLLEAHRSQLKDEQHMFKISEHECSTYSKGIKDVQKQHQDLEKNNGRAHDEIEKLCETMEKSSAKIHWMKEALNEWTSAMARGDETNKLIEKYCKEDRKRAEELEYKRKTIQQTISKQRAVLVNSYEEQKSLENVLDRLSKQYRQVHNERQNTIRTWKKAVRSLNGRINEIESLNQDIEKSKITEEKKNNELREHVEFLNHQIENNKTVEYRIAEMNDKILKIRRKLTDLEEAAALQTNEMVTFRKLSQNLAGRLTQQRFQNRQSLRDHDEKQNLFEKGTVAFEALQKQMNSFIDRKFSAHDRLKHIEDLIEGEDKALKTVMVEQSRLGKALYRGQQIAQNYLNECKNIEADSHRLETAVSNYGKTFKDQNKELMNQNEIAYNVDCKISDVQSRIARMKGASTTRADPEVEKKLIELEELYAKKESQLGTMKSESEKLENDMRRLTVVYSDATNELQKLEDKIQAKQMECNGGEKALKSLILNHHERLVDHSVVKMRVRQMEDMVQKQMDKVCDLAKHKAELDMAMNERIVELQMQMDLLLKKRKEIMLELSQLKADVSERKIKIGAIIARYEHAVELLGRNEDGTLVSAVQVKVKNAQEKQLLMQEGNMLNEKVVKAERDIKMIENTLVLVNHSNERYKKTTENVVENSKEEADLRSLNAQLNEALMQLKNLKANYVYTANELDRLQFQRELIEKDLDDVSRYRMENNDQLMKIHKEILDQKSKMERAKREMKSSRKDVTQNLNDQDFLIMFDKDLDVKEKEHRNNVALQQLAEMVDSVIGMGPIISQHLCEKGLSMPHAAGSSRVTSHRSESEYSLKHGSSTKVSQRSLFSSCSSSNSTKNNESAKSLGPAIITLDFPDSDKKKYPISSHITNKNRRK</sequence>
<feature type="coiled-coil region" evidence="5">
    <location>
        <begin position="197"/>
        <end position="315"/>
    </location>
</feature>
<dbReference type="Pfam" id="PF24161">
    <property type="entry name" value="CCDC39"/>
    <property type="match status" value="1"/>
</dbReference>
<dbReference type="EMBL" id="WJQU01000004">
    <property type="protein sequence ID" value="KAJ6635984.1"/>
    <property type="molecule type" value="Genomic_DNA"/>
</dbReference>
<dbReference type="GO" id="GO:0005576">
    <property type="term" value="C:extracellular region"/>
    <property type="evidence" value="ECO:0007669"/>
    <property type="project" value="GOC"/>
</dbReference>
<keyword evidence="3 5" id="KW-0175">Coiled coil</keyword>